<accession>A0A3E3DNK4</accession>
<evidence type="ECO:0000313" key="1">
    <source>
        <dbReference type="EMBL" id="RGD70900.1"/>
    </source>
</evidence>
<gene>
    <name evidence="1" type="ORF">DWX31_08240</name>
</gene>
<organism evidence="1 2">
    <name type="scientific">Hungatella hathewayi</name>
    <dbReference type="NCBI Taxonomy" id="154046"/>
    <lineage>
        <taxon>Bacteria</taxon>
        <taxon>Bacillati</taxon>
        <taxon>Bacillota</taxon>
        <taxon>Clostridia</taxon>
        <taxon>Lachnospirales</taxon>
        <taxon>Lachnospiraceae</taxon>
        <taxon>Hungatella</taxon>
    </lineage>
</organism>
<comment type="caution">
    <text evidence="1">The sequence shown here is derived from an EMBL/GenBank/DDBJ whole genome shotgun (WGS) entry which is preliminary data.</text>
</comment>
<dbReference type="EMBL" id="QTJW01000005">
    <property type="protein sequence ID" value="RGD70900.1"/>
    <property type="molecule type" value="Genomic_DNA"/>
</dbReference>
<dbReference type="Proteomes" id="UP000261023">
    <property type="component" value="Unassembled WGS sequence"/>
</dbReference>
<name>A0A3E3DNK4_9FIRM</name>
<proteinExistence type="predicted"/>
<protein>
    <submittedName>
        <fullName evidence="1">Uncharacterized protein</fullName>
    </submittedName>
</protein>
<reference evidence="1 2" key="1">
    <citation type="submission" date="2018-08" db="EMBL/GenBank/DDBJ databases">
        <title>A genome reference for cultivated species of the human gut microbiota.</title>
        <authorList>
            <person name="Zou Y."/>
            <person name="Xue W."/>
            <person name="Luo G."/>
        </authorList>
    </citation>
    <scope>NUCLEOTIDE SEQUENCE [LARGE SCALE GENOMIC DNA]</scope>
    <source>
        <strain evidence="1 2">AF19-13AC</strain>
    </source>
</reference>
<dbReference type="AlphaFoldDB" id="A0A3E3DNK4"/>
<evidence type="ECO:0000313" key="2">
    <source>
        <dbReference type="Proteomes" id="UP000261023"/>
    </source>
</evidence>
<sequence length="64" mass="7693">MCDNEMLEMTNEDYRKEITMLIEDIAKMLNSDDIFEVCEMKHSARNRICNIAEYRVSILREKDM</sequence>